<proteinExistence type="predicted"/>
<protein>
    <submittedName>
        <fullName evidence="2">DUF1266 domain-containing protein</fullName>
    </submittedName>
</protein>
<feature type="domain" description="DUF1266" evidence="1">
    <location>
        <begin position="232"/>
        <end position="437"/>
    </location>
</feature>
<reference evidence="2 3" key="1">
    <citation type="submission" date="2019-02" db="EMBL/GenBank/DDBJ databases">
        <title>Kribbella capetownensis sp. nov. and Kribbella speibonae sp. nov., isolated from soil.</title>
        <authorList>
            <person name="Curtis S.M."/>
            <person name="Norton I."/>
            <person name="Everest G.J."/>
            <person name="Meyers P.R."/>
        </authorList>
    </citation>
    <scope>NUCLEOTIDE SEQUENCE [LARGE SCALE GENOMIC DNA]</scope>
    <source>
        <strain evidence="2 3">YM55</strain>
    </source>
</reference>
<accession>A0A4R0IC78</accession>
<evidence type="ECO:0000313" key="3">
    <source>
        <dbReference type="Proteomes" id="UP000294225"/>
    </source>
</evidence>
<dbReference type="Proteomes" id="UP000294225">
    <property type="component" value="Unassembled WGS sequence"/>
</dbReference>
<evidence type="ECO:0000259" key="1">
    <source>
        <dbReference type="Pfam" id="PF06889"/>
    </source>
</evidence>
<dbReference type="AlphaFoldDB" id="A0A4R0IC78"/>
<name>A0A4R0IC78_9ACTN</name>
<comment type="caution">
    <text evidence="2">The sequence shown here is derived from an EMBL/GenBank/DDBJ whole genome shotgun (WGS) entry which is preliminary data.</text>
</comment>
<sequence>MTTSDDGPGPFDDFDVVNDLVDSGYAVGEADDHDEVLPRIAEPTDGPWVPPTPVERLLYRDKDDPDVSAYLSILATAGVYHPVAITHAHPDPEKRRPIIAELGDGLRAMSVYTLDVLPRPHPKVVYEFTNLRGLLRLLGDVDVLLVNPQTPCQNVLQLGDKMKQLILEMHDAYWAPGYFSGRVITRQSNATEPGVLLHGLACGAQLCVTNGHAWNTTEYHGNGYSAELALIEEWWGVKIRQDWLEIEGRLLNRDVHSSEWDHVLRTRNGLVDHFGGPVDAVEWRQYDESALRQYVAQTGAPAQPGADPELDEFVVARGELITRILRFEERFREDGLLPDGGYVRSTAAWDLGRASMMARWGRGTRFCAQTEMFDALRVLSQQAQRHYTSWAEFGVGYILGRCIQFDDDNSRKWYTEARENHELLLSVEHSPWVTVPFR</sequence>
<organism evidence="2 3">
    <name type="scientific">Kribbella speibonae</name>
    <dbReference type="NCBI Taxonomy" id="1572660"/>
    <lineage>
        <taxon>Bacteria</taxon>
        <taxon>Bacillati</taxon>
        <taxon>Actinomycetota</taxon>
        <taxon>Actinomycetes</taxon>
        <taxon>Propionibacteriales</taxon>
        <taxon>Kribbellaceae</taxon>
        <taxon>Kribbella</taxon>
    </lineage>
</organism>
<dbReference type="InterPro" id="IPR009677">
    <property type="entry name" value="DUF1266"/>
</dbReference>
<evidence type="ECO:0000313" key="2">
    <source>
        <dbReference type="EMBL" id="TCC29997.1"/>
    </source>
</evidence>
<dbReference type="RefSeq" id="WP_131499873.1">
    <property type="nucleotide sequence ID" value="NZ_SJKC01000008.1"/>
</dbReference>
<gene>
    <name evidence="2" type="ORF">E0H92_39070</name>
</gene>
<dbReference type="Pfam" id="PF06889">
    <property type="entry name" value="DUF1266"/>
    <property type="match status" value="1"/>
</dbReference>
<dbReference type="EMBL" id="SJKC01000008">
    <property type="protein sequence ID" value="TCC29997.1"/>
    <property type="molecule type" value="Genomic_DNA"/>
</dbReference>